<dbReference type="Proteomes" id="UP001500571">
    <property type="component" value="Unassembled WGS sequence"/>
</dbReference>
<evidence type="ECO:0000259" key="4">
    <source>
        <dbReference type="SMART" id="SM00922"/>
    </source>
</evidence>
<comment type="cofactor">
    <cofactor evidence="1">
        <name>Mg(2+)</name>
        <dbReference type="ChEBI" id="CHEBI:18420"/>
    </cofactor>
</comment>
<dbReference type="EMBL" id="BAAAPB010000001">
    <property type="protein sequence ID" value="GAA1953187.1"/>
    <property type="molecule type" value="Genomic_DNA"/>
</dbReference>
<evidence type="ECO:0000313" key="6">
    <source>
        <dbReference type="Proteomes" id="UP001500571"/>
    </source>
</evidence>
<keyword evidence="6" id="KW-1185">Reference proteome</keyword>
<gene>
    <name evidence="5" type="ORF">GCM10009798_10450</name>
</gene>
<sequence length="371" mass="39708">MRTEAVVEGLRVTACTFSTDGPEADGTVSWDSTTVVIVEAQSSGCVGTGWTFAPAAVENIVIGLLEPVVQGRDALAPVAAHTAMRVASRNAGTAGLVGMAISAVDIALWDLCARLHYVPVTRLLGGPLSEVEVYGSGGFTTYDQERLDEQVSNWLGFGVRAVKIKIGESWGHRVGRDLDRVRQVRELVGGDVEVFTDANGGYDVGQARRVGSELDELGVTWFEEPVSSDDLDGLAVVRSAVRADVVAGEYADGPSYVERMVRRSVDCLQIDVTRCGGYTGWLRCAAVAHARGVEVSGHCAPYLTLPVAPATPGLRHLEYFHDHVRIARTLFDGAPVPVAGRLAPRQLPGHGLTLRRSVVDEHRASRGGRTR</sequence>
<dbReference type="Gene3D" id="3.20.20.120">
    <property type="entry name" value="Enolase-like C-terminal domain"/>
    <property type="match status" value="1"/>
</dbReference>
<dbReference type="InterPro" id="IPR046945">
    <property type="entry name" value="RHMD-like"/>
</dbReference>
<dbReference type="InterPro" id="IPR029017">
    <property type="entry name" value="Enolase-like_N"/>
</dbReference>
<feature type="domain" description="Mandelate racemase/muconate lactonizing enzyme C-terminal" evidence="4">
    <location>
        <begin position="144"/>
        <end position="244"/>
    </location>
</feature>
<dbReference type="SFLD" id="SFLDG00179">
    <property type="entry name" value="mandelate_racemase"/>
    <property type="match status" value="1"/>
</dbReference>
<dbReference type="InterPro" id="IPR018110">
    <property type="entry name" value="Mandel_Rmase/mucon_lact_enz_CS"/>
</dbReference>
<name>A0ABN2QM29_9ACTN</name>
<dbReference type="PANTHER" id="PTHR13794:SF58">
    <property type="entry name" value="MITOCHONDRIAL ENOLASE SUPERFAMILY MEMBER 1"/>
    <property type="match status" value="1"/>
</dbReference>
<proteinExistence type="predicted"/>
<keyword evidence="2" id="KW-0479">Metal-binding</keyword>
<comment type="caution">
    <text evidence="5">The sequence shown here is derived from an EMBL/GenBank/DDBJ whole genome shotgun (WGS) entry which is preliminary data.</text>
</comment>
<evidence type="ECO:0000256" key="3">
    <source>
        <dbReference type="ARBA" id="ARBA00022842"/>
    </source>
</evidence>
<dbReference type="SFLD" id="SFLDS00001">
    <property type="entry name" value="Enolase"/>
    <property type="match status" value="1"/>
</dbReference>
<dbReference type="InterPro" id="IPR036849">
    <property type="entry name" value="Enolase-like_C_sf"/>
</dbReference>
<dbReference type="Gene3D" id="3.30.390.10">
    <property type="entry name" value="Enolase-like, N-terminal domain"/>
    <property type="match status" value="1"/>
</dbReference>
<dbReference type="InterPro" id="IPR029065">
    <property type="entry name" value="Enolase_C-like"/>
</dbReference>
<dbReference type="Pfam" id="PF13378">
    <property type="entry name" value="MR_MLE_C"/>
    <property type="match status" value="1"/>
</dbReference>
<dbReference type="PANTHER" id="PTHR13794">
    <property type="entry name" value="ENOLASE SUPERFAMILY, MANDELATE RACEMASE"/>
    <property type="match status" value="1"/>
</dbReference>
<dbReference type="RefSeq" id="WP_344043117.1">
    <property type="nucleotide sequence ID" value="NZ_BAAAPB010000001.1"/>
</dbReference>
<dbReference type="Pfam" id="PF02746">
    <property type="entry name" value="MR_MLE_N"/>
    <property type="match status" value="1"/>
</dbReference>
<dbReference type="InterPro" id="IPR013342">
    <property type="entry name" value="Mandelate_racemase_C"/>
</dbReference>
<reference evidence="5 6" key="1">
    <citation type="journal article" date="2019" name="Int. J. Syst. Evol. Microbiol.">
        <title>The Global Catalogue of Microorganisms (GCM) 10K type strain sequencing project: providing services to taxonomists for standard genome sequencing and annotation.</title>
        <authorList>
            <consortium name="The Broad Institute Genomics Platform"/>
            <consortium name="The Broad Institute Genome Sequencing Center for Infectious Disease"/>
            <person name="Wu L."/>
            <person name="Ma J."/>
        </authorList>
    </citation>
    <scope>NUCLEOTIDE SEQUENCE [LARGE SCALE GENOMIC DNA]</scope>
    <source>
        <strain evidence="5 6">JCM 15309</strain>
    </source>
</reference>
<evidence type="ECO:0000256" key="2">
    <source>
        <dbReference type="ARBA" id="ARBA00022723"/>
    </source>
</evidence>
<dbReference type="InterPro" id="IPR013341">
    <property type="entry name" value="Mandelate_racemase_N_dom"/>
</dbReference>
<dbReference type="PROSITE" id="PS00908">
    <property type="entry name" value="MR_MLE_1"/>
    <property type="match status" value="1"/>
</dbReference>
<dbReference type="SUPFAM" id="SSF54826">
    <property type="entry name" value="Enolase N-terminal domain-like"/>
    <property type="match status" value="1"/>
</dbReference>
<evidence type="ECO:0000256" key="1">
    <source>
        <dbReference type="ARBA" id="ARBA00001946"/>
    </source>
</evidence>
<accession>A0ABN2QM29</accession>
<dbReference type="SMART" id="SM00922">
    <property type="entry name" value="MR_MLE"/>
    <property type="match status" value="1"/>
</dbReference>
<evidence type="ECO:0000313" key="5">
    <source>
        <dbReference type="EMBL" id="GAA1953187.1"/>
    </source>
</evidence>
<protein>
    <submittedName>
        <fullName evidence="5">Enolase C-terminal domain-like protein</fullName>
    </submittedName>
</protein>
<organism evidence="5 6">
    <name type="scientific">Nocardioides panacihumi</name>
    <dbReference type="NCBI Taxonomy" id="400774"/>
    <lineage>
        <taxon>Bacteria</taxon>
        <taxon>Bacillati</taxon>
        <taxon>Actinomycetota</taxon>
        <taxon>Actinomycetes</taxon>
        <taxon>Propionibacteriales</taxon>
        <taxon>Nocardioidaceae</taxon>
        <taxon>Nocardioides</taxon>
    </lineage>
</organism>
<keyword evidence="3" id="KW-0460">Magnesium</keyword>
<dbReference type="SUPFAM" id="SSF51604">
    <property type="entry name" value="Enolase C-terminal domain-like"/>
    <property type="match status" value="1"/>
</dbReference>